<evidence type="ECO:0000313" key="2">
    <source>
        <dbReference type="RefSeq" id="XP_018444557.1"/>
    </source>
</evidence>
<dbReference type="Proteomes" id="UP000504610">
    <property type="component" value="Chromosome 7"/>
</dbReference>
<evidence type="ECO:0000313" key="1">
    <source>
        <dbReference type="Proteomes" id="UP000504610"/>
    </source>
</evidence>
<name>A0A6J0K991_RAPSA</name>
<protein>
    <submittedName>
        <fullName evidence="2">Uncharacterized protein LOC108816477</fullName>
    </submittedName>
</protein>
<dbReference type="RefSeq" id="XP_018444557.1">
    <property type="nucleotide sequence ID" value="XM_018589055.2"/>
</dbReference>
<sequence>MIPMANSYNFLADLRAGICLNTAEVRLLRLWEAENINRGEQLMSMKILLIDETCKLYLNGPSATRVFFDCETAVGKDAFERMRLRDCQVVGQTRKGLHQRWSTLKRLNPSQSLILTSLY</sequence>
<reference evidence="2" key="2">
    <citation type="submission" date="2025-08" db="UniProtKB">
        <authorList>
            <consortium name="RefSeq"/>
        </authorList>
    </citation>
    <scope>IDENTIFICATION</scope>
    <source>
        <tissue evidence="2">Leaf</tissue>
    </source>
</reference>
<keyword evidence="1" id="KW-1185">Reference proteome</keyword>
<accession>A0A6J0K991</accession>
<reference evidence="1" key="1">
    <citation type="journal article" date="2019" name="Database">
        <title>The radish genome database (RadishGD): an integrated information resource for radish genomics.</title>
        <authorList>
            <person name="Yu H.J."/>
            <person name="Baek S."/>
            <person name="Lee Y.J."/>
            <person name="Cho A."/>
            <person name="Mun J.H."/>
        </authorList>
    </citation>
    <scope>NUCLEOTIDE SEQUENCE [LARGE SCALE GENOMIC DNA]</scope>
    <source>
        <strain evidence="1">cv. WK10039</strain>
    </source>
</reference>
<gene>
    <name evidence="2" type="primary">LOC108816477</name>
</gene>
<proteinExistence type="predicted"/>
<dbReference type="KEGG" id="rsz:108816477"/>
<dbReference type="GeneID" id="108816477"/>
<dbReference type="OrthoDB" id="1106187at2759"/>
<organism evidence="1 2">
    <name type="scientific">Raphanus sativus</name>
    <name type="common">Radish</name>
    <name type="synonym">Raphanus raphanistrum var. sativus</name>
    <dbReference type="NCBI Taxonomy" id="3726"/>
    <lineage>
        <taxon>Eukaryota</taxon>
        <taxon>Viridiplantae</taxon>
        <taxon>Streptophyta</taxon>
        <taxon>Embryophyta</taxon>
        <taxon>Tracheophyta</taxon>
        <taxon>Spermatophyta</taxon>
        <taxon>Magnoliopsida</taxon>
        <taxon>eudicotyledons</taxon>
        <taxon>Gunneridae</taxon>
        <taxon>Pentapetalae</taxon>
        <taxon>rosids</taxon>
        <taxon>malvids</taxon>
        <taxon>Brassicales</taxon>
        <taxon>Brassicaceae</taxon>
        <taxon>Brassiceae</taxon>
        <taxon>Raphanus</taxon>
    </lineage>
</organism>
<dbReference type="AlphaFoldDB" id="A0A6J0K991"/>